<feature type="transmembrane region" description="Helical" evidence="2">
    <location>
        <begin position="512"/>
        <end position="537"/>
    </location>
</feature>
<evidence type="ECO:0000256" key="1">
    <source>
        <dbReference type="ARBA" id="ARBA00022612"/>
    </source>
</evidence>
<name>A0A7Y0HCU6_9GAMM</name>
<sequence length="1158" mass="121546">MATLSKLDKLTYSIGIIDKVTGPVNKVMAKINQLSQQTAAAQEQMMRGAATAVGGGYALAKSLAPAIDHVAALGEVQSLGVADDALQKLTKTSYEFGFQFGGNSAEFVRSAYDIQSAIAGLTGDELSEFTKTSNILAVATKADAATITSYMGTMYGIFEKTANKMGKANWVNQIAGQTATAVQLYKTTGAEMQAAFSNLGATATNIGLSSAQQFALVGELQLVAKSGSVAGTQAASLLQGIGKAQDALGIKLTADNGDMLAIDVVLGRINNRLSSLGSVARGDVLTQIFGKQGAKAVDVLSTKVDKLKDGITVFENVQDNSKALEMANIIASPWDRLGGSFNAAATAMGNRLLPVVEPFVEMLAAGFAGIVSLTERFPVLSSALATLIVGVVGVVTVFGLLNFSMGLLKFSGLTLAPVLGGLKYATGLYTKANTALFLSLNTTTKATQGATLANKIYTAVMARATLAQSRFNTTAAFTGGYIPAIGAYAKGAVASISKFAMGLFNVTRIMHFLNVALLANPIGIIIGLVVLLAALIYKFWQPIKAFMSGFWDGFVHSFSPVIEVFSELGAAFSPIINAVKSVFSWFASLFTPVEQSSQALEGVTSAGEVFGLVFGAALNLILFPIKAVIWFITKLVNGITWIASAISDMWSAVKTPLSSFFDFIKTVFGYSPMGMMMKGYGKAFDWLSEKVGGLKGIADSIKGFFGFGDDETEIKATKVTQAAQPKTMGMQNADQAYSRDYGQGVISKANAPAEQASSQYIAPNSPVNYAAPKVATLTETENVRVISKANAPAEQASPQYIAPNSPVNYAAPKVTTLTETENVRVVAAANQAANDPVYSAQPKAMTEREAANDAFKFTIQRLPAVPTDTTAPLNLQAQARSQTLINNAFPSVKNNAVTTNASGGANSTSATTANINNSAINSAFQNSTANSFTNAANSPLQPLPTTKTDQAITNTENSSVINSALGLQGNSAVNKMNYTLAPTNQATNSYAAANDITANAVNKTASRTATNNYVGHSEQSTPFAPQSALQNTVNSTANNFTNAANLPVFSSTQVQLSGVNQTVSPLQPLPTAKTDQAITNVANAGAYKVDQLSTEQQQQSNSYKAKVQKSAFLQNLTSNTDNSSSSDSDNRKSVHIDSLTIKSDDVAQSFEQMMELAG</sequence>
<dbReference type="NCBIfam" id="TIGR01760">
    <property type="entry name" value="tape_meas_TP901"/>
    <property type="match status" value="1"/>
</dbReference>
<feature type="domain" description="Phage tail tape measure protein" evidence="3">
    <location>
        <begin position="99"/>
        <end position="290"/>
    </location>
</feature>
<evidence type="ECO:0000313" key="4">
    <source>
        <dbReference type="EMBL" id="NMM40464.1"/>
    </source>
</evidence>
<keyword evidence="2" id="KW-0472">Membrane</keyword>
<dbReference type="PANTHER" id="PTHR37813:SF1">
    <property type="entry name" value="FELS-2 PROPHAGE PROTEIN"/>
    <property type="match status" value="1"/>
</dbReference>
<keyword evidence="5" id="KW-1185">Reference proteome</keyword>
<keyword evidence="2" id="KW-1133">Transmembrane helix</keyword>
<organism evidence="4 5">
    <name type="scientific">Pseudoalteromonas arctica</name>
    <dbReference type="NCBI Taxonomy" id="394751"/>
    <lineage>
        <taxon>Bacteria</taxon>
        <taxon>Pseudomonadati</taxon>
        <taxon>Pseudomonadota</taxon>
        <taxon>Gammaproteobacteria</taxon>
        <taxon>Alteromonadales</taxon>
        <taxon>Pseudoalteromonadaceae</taxon>
        <taxon>Pseudoalteromonas</taxon>
    </lineage>
</organism>
<accession>A0A7Y0HCU6</accession>
<protein>
    <submittedName>
        <fullName evidence="4">Phage tail tape measure protein</fullName>
    </submittedName>
</protein>
<dbReference type="Pfam" id="PF10145">
    <property type="entry name" value="PhageMin_Tail"/>
    <property type="match status" value="1"/>
</dbReference>
<dbReference type="EMBL" id="JABBMT010000007">
    <property type="protein sequence ID" value="NMM40464.1"/>
    <property type="molecule type" value="Genomic_DNA"/>
</dbReference>
<gene>
    <name evidence="4" type="ORF">HHO47_06290</name>
</gene>
<evidence type="ECO:0000259" key="3">
    <source>
        <dbReference type="Pfam" id="PF10145"/>
    </source>
</evidence>
<proteinExistence type="predicted"/>
<dbReference type="Proteomes" id="UP000570493">
    <property type="component" value="Unassembled WGS sequence"/>
</dbReference>
<dbReference type="RefSeq" id="WP_169019524.1">
    <property type="nucleotide sequence ID" value="NZ_JABBMT010000007.1"/>
</dbReference>
<reference evidence="4" key="1">
    <citation type="submission" date="2020-04" db="EMBL/GenBank/DDBJ databases">
        <title>Genome Sequencing for Pseudoaltermonas arctica.</title>
        <authorList>
            <person name="Elkins N.S."/>
        </authorList>
    </citation>
    <scope>NUCLEOTIDE SEQUENCE [LARGE SCALE GENOMIC DNA]</scope>
    <source>
        <strain evidence="4">NEC-BIFX-2020_0012</strain>
    </source>
</reference>
<dbReference type="PANTHER" id="PTHR37813">
    <property type="entry name" value="FELS-2 PROPHAGE PROTEIN"/>
    <property type="match status" value="1"/>
</dbReference>
<keyword evidence="2" id="KW-0812">Transmembrane</keyword>
<comment type="caution">
    <text evidence="4">The sequence shown here is derived from an EMBL/GenBank/DDBJ whole genome shotgun (WGS) entry which is preliminary data.</text>
</comment>
<evidence type="ECO:0000256" key="2">
    <source>
        <dbReference type="SAM" id="Phobius"/>
    </source>
</evidence>
<dbReference type="AlphaFoldDB" id="A0A7Y0HCU6"/>
<keyword evidence="1" id="KW-1188">Viral release from host cell</keyword>
<feature type="transmembrane region" description="Helical" evidence="2">
    <location>
        <begin position="379"/>
        <end position="401"/>
    </location>
</feature>
<evidence type="ECO:0000313" key="5">
    <source>
        <dbReference type="Proteomes" id="UP000570493"/>
    </source>
</evidence>
<dbReference type="InterPro" id="IPR010090">
    <property type="entry name" value="Phage_tape_meas"/>
</dbReference>
<feature type="transmembrane region" description="Helical" evidence="2">
    <location>
        <begin position="609"/>
        <end position="632"/>
    </location>
</feature>